<dbReference type="RefSeq" id="WP_213216296.1">
    <property type="nucleotide sequence ID" value="NZ_QTKU01000002.1"/>
</dbReference>
<dbReference type="EMBL" id="QTKU01000002">
    <property type="protein sequence ID" value="MBS8260840.1"/>
    <property type="molecule type" value="Genomic_DNA"/>
</dbReference>
<name>A0A944CE96_9HYPH</name>
<dbReference type="PANTHER" id="PTHR31438">
    <property type="entry name" value="LYSINE N-ACYLTRANSFERASE C17G9.06C-RELATED"/>
    <property type="match status" value="1"/>
</dbReference>
<dbReference type="SUPFAM" id="SSF55729">
    <property type="entry name" value="Acyl-CoA N-acyltransferases (Nat)"/>
    <property type="match status" value="1"/>
</dbReference>
<reference evidence="3" key="1">
    <citation type="submission" date="2018-08" db="EMBL/GenBank/DDBJ databases">
        <authorList>
            <person name="Jin W."/>
            <person name="Wang H."/>
            <person name="Yang Y."/>
            <person name="Li M."/>
            <person name="Liu J."/>
        </authorList>
    </citation>
    <scope>NUCLEOTIDE SEQUENCE</scope>
    <source>
        <strain evidence="3">AESS21</strain>
    </source>
</reference>
<comment type="caution">
    <text evidence="3">The sequence shown here is derived from an EMBL/GenBank/DDBJ whole genome shotgun (WGS) entry which is preliminary data.</text>
</comment>
<sequence length="351" mass="40044">MNIHASVQKDADDTFLPSLVRPNLAGALPILARLVSDTQAELFVDGEAIASAELHGDAELRLSFTWKQDLDQEVTIAAVLVALETFFAANEALDRLVLNLDETSFPLRSLPFAYRDGSDLVVSRSGFYQVPQMWIGHPQVNRTRAGLVDGPDGRDHPLRAPHPEGLVYQRFDPVAGLTVSFRTVDIDKDLDLFHRWMNDGRVAFFWELALPKEELRAYLEQLIAKPHTYPLIGAFNGQDAGYFETYWVREDRLGPFYDSGPWDRGWHGLIGERRHLGRVKTGAWLRGLAHYLFLDCPMTENIMGEPRVDNAKLLTYADALAYEKVKEFDFPHKRSALMRCRRDRFFNEVRL</sequence>
<evidence type="ECO:0000256" key="1">
    <source>
        <dbReference type="ARBA" id="ARBA00004924"/>
    </source>
</evidence>
<organism evidence="3 4">
    <name type="scientific">Roseibium polysiphoniae</name>
    <dbReference type="NCBI Taxonomy" id="2571221"/>
    <lineage>
        <taxon>Bacteria</taxon>
        <taxon>Pseudomonadati</taxon>
        <taxon>Pseudomonadota</taxon>
        <taxon>Alphaproteobacteria</taxon>
        <taxon>Hyphomicrobiales</taxon>
        <taxon>Stappiaceae</taxon>
        <taxon>Roseibium</taxon>
    </lineage>
</organism>
<comment type="pathway">
    <text evidence="1">Siderophore biosynthesis.</text>
</comment>
<dbReference type="InterPro" id="IPR016181">
    <property type="entry name" value="Acyl_CoA_acyltransferase"/>
</dbReference>
<dbReference type="AlphaFoldDB" id="A0A944CE96"/>
<gene>
    <name evidence="3" type="ORF">DYI23_11465</name>
</gene>
<dbReference type="Gene3D" id="3.40.630.30">
    <property type="match status" value="1"/>
</dbReference>
<protein>
    <submittedName>
        <fullName evidence="3">N-acetyltransferase</fullName>
    </submittedName>
</protein>
<proteinExistence type="predicted"/>
<evidence type="ECO:0000313" key="4">
    <source>
        <dbReference type="Proteomes" id="UP000705379"/>
    </source>
</evidence>
<dbReference type="SMART" id="SM01006">
    <property type="entry name" value="AlcB"/>
    <property type="match status" value="1"/>
</dbReference>
<evidence type="ECO:0000313" key="3">
    <source>
        <dbReference type="EMBL" id="MBS8260840.1"/>
    </source>
</evidence>
<evidence type="ECO:0000259" key="2">
    <source>
        <dbReference type="SMART" id="SM01006"/>
    </source>
</evidence>
<reference evidence="3" key="2">
    <citation type="journal article" date="2021" name="Microorganisms">
        <title>Bacterial Dimethylsulfoniopropionate Biosynthesis in the East China Sea.</title>
        <authorList>
            <person name="Liu J."/>
            <person name="Zhang Y."/>
            <person name="Liu J."/>
            <person name="Zhong H."/>
            <person name="Williams B.T."/>
            <person name="Zheng Y."/>
            <person name="Curson A.R.J."/>
            <person name="Sun C."/>
            <person name="Sun H."/>
            <person name="Song D."/>
            <person name="Wagner Mackenzie B."/>
            <person name="Bermejo Martinez A."/>
            <person name="Todd J.D."/>
            <person name="Zhang X.H."/>
        </authorList>
    </citation>
    <scope>NUCLEOTIDE SEQUENCE</scope>
    <source>
        <strain evidence="3">AESS21</strain>
    </source>
</reference>
<dbReference type="Pfam" id="PF13523">
    <property type="entry name" value="Acetyltransf_8"/>
    <property type="match status" value="1"/>
</dbReference>
<accession>A0A944CE96</accession>
<dbReference type="PANTHER" id="PTHR31438:SF1">
    <property type="entry name" value="LYSINE N-ACYLTRANSFERASE C17G9.06C-RELATED"/>
    <property type="match status" value="1"/>
</dbReference>
<dbReference type="GO" id="GO:0019290">
    <property type="term" value="P:siderophore biosynthetic process"/>
    <property type="evidence" value="ECO:0007669"/>
    <property type="project" value="InterPro"/>
</dbReference>
<dbReference type="Proteomes" id="UP000705379">
    <property type="component" value="Unassembled WGS sequence"/>
</dbReference>
<dbReference type="InterPro" id="IPR019432">
    <property type="entry name" value="Acyltransferase_MbtK/IucB-like"/>
</dbReference>
<dbReference type="GO" id="GO:0016410">
    <property type="term" value="F:N-acyltransferase activity"/>
    <property type="evidence" value="ECO:0007669"/>
    <property type="project" value="TreeGrafter"/>
</dbReference>
<feature type="domain" description="Acyltransferase MbtK/IucB-like conserved" evidence="2">
    <location>
        <begin position="182"/>
        <end position="229"/>
    </location>
</feature>